<feature type="transmembrane region" description="Helical" evidence="7">
    <location>
        <begin position="311"/>
        <end position="331"/>
    </location>
</feature>
<accession>A0ABP8TMR1</accession>
<reference evidence="9" key="1">
    <citation type="journal article" date="2019" name="Int. J. Syst. Evol. Microbiol.">
        <title>The Global Catalogue of Microorganisms (GCM) 10K type strain sequencing project: providing services to taxonomists for standard genome sequencing and annotation.</title>
        <authorList>
            <consortium name="The Broad Institute Genomics Platform"/>
            <consortium name="The Broad Institute Genome Sequencing Center for Infectious Disease"/>
            <person name="Wu L."/>
            <person name="Ma J."/>
        </authorList>
    </citation>
    <scope>NUCLEOTIDE SEQUENCE [LARGE SCALE GENOMIC DNA]</scope>
    <source>
        <strain evidence="9">JCM 17938</strain>
    </source>
</reference>
<evidence type="ECO:0000313" key="9">
    <source>
        <dbReference type="Proteomes" id="UP001500212"/>
    </source>
</evidence>
<comment type="caution">
    <text evidence="8">The sequence shown here is derived from an EMBL/GenBank/DDBJ whole genome shotgun (WGS) entry which is preliminary data.</text>
</comment>
<dbReference type="CDD" id="cd06173">
    <property type="entry name" value="MFS_MefA_like"/>
    <property type="match status" value="1"/>
</dbReference>
<keyword evidence="3 7" id="KW-0812">Transmembrane</keyword>
<keyword evidence="2" id="KW-1003">Cell membrane</keyword>
<proteinExistence type="predicted"/>
<dbReference type="PANTHER" id="PTHR23513:SF6">
    <property type="entry name" value="MAJOR FACILITATOR SUPERFAMILY ASSOCIATED DOMAIN-CONTAINING PROTEIN"/>
    <property type="match status" value="1"/>
</dbReference>
<dbReference type="InterPro" id="IPR036259">
    <property type="entry name" value="MFS_trans_sf"/>
</dbReference>
<dbReference type="InterPro" id="IPR011701">
    <property type="entry name" value="MFS"/>
</dbReference>
<dbReference type="RefSeq" id="WP_345357343.1">
    <property type="nucleotide sequence ID" value="NZ_BAABHJ010000012.1"/>
</dbReference>
<dbReference type="Gene3D" id="1.20.1250.20">
    <property type="entry name" value="MFS general substrate transporter like domains"/>
    <property type="match status" value="1"/>
</dbReference>
<name>A0ABP8TMR1_9ACTN</name>
<dbReference type="SUPFAM" id="SSF103473">
    <property type="entry name" value="MFS general substrate transporter"/>
    <property type="match status" value="1"/>
</dbReference>
<dbReference type="Proteomes" id="UP001500212">
    <property type="component" value="Unassembled WGS sequence"/>
</dbReference>
<dbReference type="InterPro" id="IPR022324">
    <property type="entry name" value="Bacilysin_exporter_BacE_put"/>
</dbReference>
<gene>
    <name evidence="8" type="ORF">GCM10023195_44120</name>
</gene>
<evidence type="ECO:0000256" key="4">
    <source>
        <dbReference type="ARBA" id="ARBA00022989"/>
    </source>
</evidence>
<evidence type="ECO:0000256" key="5">
    <source>
        <dbReference type="ARBA" id="ARBA00023136"/>
    </source>
</evidence>
<feature type="region of interest" description="Disordered" evidence="6">
    <location>
        <begin position="402"/>
        <end position="435"/>
    </location>
</feature>
<dbReference type="PRINTS" id="PR01988">
    <property type="entry name" value="EXPORTERBACE"/>
</dbReference>
<evidence type="ECO:0000256" key="6">
    <source>
        <dbReference type="SAM" id="MobiDB-lite"/>
    </source>
</evidence>
<evidence type="ECO:0000256" key="3">
    <source>
        <dbReference type="ARBA" id="ARBA00022692"/>
    </source>
</evidence>
<dbReference type="PANTHER" id="PTHR23513">
    <property type="entry name" value="INTEGRAL MEMBRANE EFFLUX PROTEIN-RELATED"/>
    <property type="match status" value="1"/>
</dbReference>
<feature type="compositionally biased region" description="Low complexity" evidence="6">
    <location>
        <begin position="415"/>
        <end position="428"/>
    </location>
</feature>
<sequence>MARGEGLGRDFAWLWRAFAVSTLGTWFAFDALPILAVRVVHASAAQVSLLAAAGGAAAAALAVPLGPWVEYRPKRRLMIRADLVRFLALLTVPIAYATGTLSYLQLVCVAVVVAVADIVFTAAAGANLKALVPRRDLLEANRRFETVSWVSTAIGPPAGGALIGVLGPVVTVVLDAVSYLLSALGIRTISKSEPAPPARTGSGSRLAEIGEGWRAIAADRELRLLFANNALVGALIMATAPLLMYLMLHDLRFSTLEYGLAFGVPCLGGILGARLAVPLTRRYGQRRILLGFGVARAVWLVGLSFTGPGTAGLLVVMATELGIITCMGVYNPVMATRRLERTADDKLARVLTTWRAGSRTATAGATALWGVLAGLTSARTAIATAGVLLIATSLLLPWRAGEEPPVQGAEGHDPAGVAGAAQRQQASAKTRTASR</sequence>
<keyword evidence="9" id="KW-1185">Reference proteome</keyword>
<feature type="transmembrane region" description="Helical" evidence="7">
    <location>
        <begin position="288"/>
        <end position="305"/>
    </location>
</feature>
<dbReference type="Pfam" id="PF07690">
    <property type="entry name" value="MFS_1"/>
    <property type="match status" value="1"/>
</dbReference>
<keyword evidence="4 7" id="KW-1133">Transmembrane helix</keyword>
<protein>
    <submittedName>
        <fullName evidence="8">MFS transporter</fullName>
    </submittedName>
</protein>
<feature type="transmembrane region" description="Helical" evidence="7">
    <location>
        <begin position="103"/>
        <end position="126"/>
    </location>
</feature>
<comment type="subcellular location">
    <subcellularLocation>
        <location evidence="1">Cell membrane</location>
        <topology evidence="1">Multi-pass membrane protein</topology>
    </subcellularLocation>
</comment>
<feature type="transmembrane region" description="Helical" evidence="7">
    <location>
        <begin position="43"/>
        <end position="65"/>
    </location>
</feature>
<feature type="transmembrane region" description="Helical" evidence="7">
    <location>
        <begin position="224"/>
        <end position="246"/>
    </location>
</feature>
<evidence type="ECO:0000256" key="1">
    <source>
        <dbReference type="ARBA" id="ARBA00004651"/>
    </source>
</evidence>
<feature type="transmembrane region" description="Helical" evidence="7">
    <location>
        <begin position="77"/>
        <end position="97"/>
    </location>
</feature>
<feature type="transmembrane region" description="Helical" evidence="7">
    <location>
        <begin position="258"/>
        <end position="276"/>
    </location>
</feature>
<keyword evidence="5 7" id="KW-0472">Membrane</keyword>
<dbReference type="EMBL" id="BAABHJ010000012">
    <property type="protein sequence ID" value="GAA4610616.1"/>
    <property type="molecule type" value="Genomic_DNA"/>
</dbReference>
<evidence type="ECO:0000313" key="8">
    <source>
        <dbReference type="EMBL" id="GAA4610616.1"/>
    </source>
</evidence>
<evidence type="ECO:0000256" key="2">
    <source>
        <dbReference type="ARBA" id="ARBA00022475"/>
    </source>
</evidence>
<feature type="transmembrane region" description="Helical" evidence="7">
    <location>
        <begin position="12"/>
        <end position="37"/>
    </location>
</feature>
<evidence type="ECO:0000256" key="7">
    <source>
        <dbReference type="SAM" id="Phobius"/>
    </source>
</evidence>
<organism evidence="8 9">
    <name type="scientific">Actinoallomurus liliacearum</name>
    <dbReference type="NCBI Taxonomy" id="1080073"/>
    <lineage>
        <taxon>Bacteria</taxon>
        <taxon>Bacillati</taxon>
        <taxon>Actinomycetota</taxon>
        <taxon>Actinomycetes</taxon>
        <taxon>Streptosporangiales</taxon>
        <taxon>Thermomonosporaceae</taxon>
        <taxon>Actinoallomurus</taxon>
    </lineage>
</organism>